<evidence type="ECO:0000256" key="5">
    <source>
        <dbReference type="ARBA" id="ARBA00023163"/>
    </source>
</evidence>
<keyword evidence="2" id="KW-0862">Zinc</keyword>
<evidence type="ECO:0000256" key="2">
    <source>
        <dbReference type="ARBA" id="ARBA00022833"/>
    </source>
</evidence>
<feature type="compositionally biased region" description="Basic and acidic residues" evidence="7">
    <location>
        <begin position="716"/>
        <end position="726"/>
    </location>
</feature>
<evidence type="ECO:0000313" key="9">
    <source>
        <dbReference type="EMBL" id="CAE6494711.1"/>
    </source>
</evidence>
<dbReference type="Proteomes" id="UP000663853">
    <property type="component" value="Unassembled WGS sequence"/>
</dbReference>
<evidence type="ECO:0000256" key="4">
    <source>
        <dbReference type="ARBA" id="ARBA00023125"/>
    </source>
</evidence>
<dbReference type="GO" id="GO:0008270">
    <property type="term" value="F:zinc ion binding"/>
    <property type="evidence" value="ECO:0007669"/>
    <property type="project" value="InterPro"/>
</dbReference>
<reference evidence="9" key="1">
    <citation type="submission" date="2021-01" db="EMBL/GenBank/DDBJ databases">
        <authorList>
            <person name="Kaushik A."/>
        </authorList>
    </citation>
    <scope>NUCLEOTIDE SEQUENCE</scope>
    <source>
        <strain evidence="9">AG6-10EEA</strain>
    </source>
</reference>
<gene>
    <name evidence="9" type="ORF">RDB_LOCUS105088</name>
</gene>
<organism evidence="9 10">
    <name type="scientific">Rhizoctonia solani</name>
    <dbReference type="NCBI Taxonomy" id="456999"/>
    <lineage>
        <taxon>Eukaryota</taxon>
        <taxon>Fungi</taxon>
        <taxon>Dikarya</taxon>
        <taxon>Basidiomycota</taxon>
        <taxon>Agaricomycotina</taxon>
        <taxon>Agaricomycetes</taxon>
        <taxon>Cantharellales</taxon>
        <taxon>Ceratobasidiaceae</taxon>
        <taxon>Rhizoctonia</taxon>
    </lineage>
</organism>
<feature type="domain" description="Xylanolytic transcriptional activator regulatory" evidence="8">
    <location>
        <begin position="205"/>
        <end position="417"/>
    </location>
</feature>
<dbReference type="CDD" id="cd12148">
    <property type="entry name" value="fungal_TF_MHR"/>
    <property type="match status" value="1"/>
</dbReference>
<keyword evidence="6" id="KW-0539">Nucleus</keyword>
<evidence type="ECO:0000313" key="10">
    <source>
        <dbReference type="Proteomes" id="UP000663853"/>
    </source>
</evidence>
<keyword evidence="4" id="KW-0238">DNA-binding</keyword>
<sequence>MSLRFPCMQRVSTTALQVRWGPALVRDMCTLCAQCSWSMENDARRPATKQLVESLHAKIQMLETELAQLKGRPGMSGGGDQEPSTPLDKKLVFPPDQVGTSILERERPEHPNMQITAMMYRYIFDIDTSVPASNQPENVQQSLVCQWNRHLPQSPHFTRLEHDTVLSRCFKYGVTWLHCMLPEFFLRDMLYSLTSEQSTVGNQLRRQHYTPMLHCALLAYASAFSDDPEVRSLPSRARFARYSKQWLDFELERPSMGSVRALALLAEYHCGVGERNAGFMYMGMSIRAARSLVMLMDDEYWLNEDITMLSGLVERDWHFWSVFCQDKIMALDFKQQYDLPTPNLSMSLPSVDMELDDQPWSDGLAGFPPRLTTKTFFNSCKLMVISAKIIEFLYDKDQVTQDERLVIDLHLQLDTWFNNLPQELLVWARSTSPLPHIITLHICYWFLIISLHQPFYGRSAATGDDGDRGPNAPSETSSQSESGGPIYDRSIKMVDRATHKIVQLLQMFEEQHGMIFFPRNMVYVIYECGTALLKEAAIVPSAAIKKRATALEAGHVCLCALRGVSRTWPWAGQLAGQLEGKLNEVGANTPMQSLSSDWAAPGGGGHQTGQAFYQLIHVWNPADVENSAGRNPANQFSGMQIDPSTSALPIGGSGLEVLLPEHQALGNPAIRDSLGVTAGSANLDTESGEHDVMPLSRTPSSPAAHYPLPVQAQQENNERMRGSHSY</sequence>
<evidence type="ECO:0000256" key="6">
    <source>
        <dbReference type="ARBA" id="ARBA00023242"/>
    </source>
</evidence>
<feature type="region of interest" description="Disordered" evidence="7">
    <location>
        <begin position="70"/>
        <end position="91"/>
    </location>
</feature>
<dbReference type="GO" id="GO:0003677">
    <property type="term" value="F:DNA binding"/>
    <property type="evidence" value="ECO:0007669"/>
    <property type="project" value="UniProtKB-KW"/>
</dbReference>
<dbReference type="InterPro" id="IPR051615">
    <property type="entry name" value="Transcr_Regulatory_Elem"/>
</dbReference>
<proteinExistence type="predicted"/>
<evidence type="ECO:0000256" key="1">
    <source>
        <dbReference type="ARBA" id="ARBA00022723"/>
    </source>
</evidence>
<dbReference type="PANTHER" id="PTHR31313">
    <property type="entry name" value="TY1 ENHANCER ACTIVATOR"/>
    <property type="match status" value="1"/>
</dbReference>
<dbReference type="GO" id="GO:0006351">
    <property type="term" value="P:DNA-templated transcription"/>
    <property type="evidence" value="ECO:0007669"/>
    <property type="project" value="InterPro"/>
</dbReference>
<dbReference type="InterPro" id="IPR007219">
    <property type="entry name" value="XnlR_reg_dom"/>
</dbReference>
<protein>
    <recommendedName>
        <fullName evidence="8">Xylanolytic transcriptional activator regulatory domain-containing protein</fullName>
    </recommendedName>
</protein>
<feature type="region of interest" description="Disordered" evidence="7">
    <location>
        <begin position="680"/>
        <end position="726"/>
    </location>
</feature>
<feature type="region of interest" description="Disordered" evidence="7">
    <location>
        <begin position="462"/>
        <end position="486"/>
    </location>
</feature>
<feature type="compositionally biased region" description="Polar residues" evidence="7">
    <location>
        <begin position="473"/>
        <end position="482"/>
    </location>
</feature>
<evidence type="ECO:0000259" key="8">
    <source>
        <dbReference type="Pfam" id="PF04082"/>
    </source>
</evidence>
<evidence type="ECO:0000256" key="7">
    <source>
        <dbReference type="SAM" id="MobiDB-lite"/>
    </source>
</evidence>
<keyword evidence="5" id="KW-0804">Transcription</keyword>
<evidence type="ECO:0000256" key="3">
    <source>
        <dbReference type="ARBA" id="ARBA00023015"/>
    </source>
</evidence>
<accession>A0A8H3CT07</accession>
<dbReference type="PANTHER" id="PTHR31313:SF81">
    <property type="entry name" value="TY1 ENHANCER ACTIVATOR"/>
    <property type="match status" value="1"/>
</dbReference>
<dbReference type="AlphaFoldDB" id="A0A8H3CT07"/>
<name>A0A8H3CT07_9AGAM</name>
<keyword evidence="1" id="KW-0479">Metal-binding</keyword>
<comment type="caution">
    <text evidence="9">The sequence shown here is derived from an EMBL/GenBank/DDBJ whole genome shotgun (WGS) entry which is preliminary data.</text>
</comment>
<dbReference type="EMBL" id="CAJMXA010003408">
    <property type="protein sequence ID" value="CAE6494711.1"/>
    <property type="molecule type" value="Genomic_DNA"/>
</dbReference>
<keyword evidence="3" id="KW-0805">Transcription regulation</keyword>
<dbReference type="Pfam" id="PF04082">
    <property type="entry name" value="Fungal_trans"/>
    <property type="match status" value="1"/>
</dbReference>